<feature type="chain" id="PRO_5044243572" evidence="1">
    <location>
        <begin position="20"/>
        <end position="1402"/>
    </location>
</feature>
<dbReference type="PROSITE" id="PS51820">
    <property type="entry name" value="PA14"/>
    <property type="match status" value="1"/>
</dbReference>
<dbReference type="InterPro" id="IPR037524">
    <property type="entry name" value="PA14/GLEYA"/>
</dbReference>
<gene>
    <name evidence="3" type="ORF">B0A72_22285</name>
    <name evidence="4" type="ORF">SAMN05444387_4795</name>
</gene>
<keyword evidence="5" id="KW-1185">Reference proteome</keyword>
<name>A0AB36NWS4_9FLAO</name>
<comment type="caution">
    <text evidence="3">The sequence shown here is derived from an EMBL/GenBank/DDBJ whole genome shotgun (WGS) entry which is preliminary data.</text>
</comment>
<reference evidence="3 6" key="1">
    <citation type="submission" date="2016-11" db="EMBL/GenBank/DDBJ databases">
        <title>Whole genomes of Flavobacteriaceae.</title>
        <authorList>
            <person name="Stine C."/>
            <person name="Li C."/>
            <person name="Tadesse D."/>
        </authorList>
    </citation>
    <scope>NUCLEOTIDE SEQUENCE [LARGE SCALE GENOMIC DNA]</scope>
    <source>
        <strain evidence="3 6">ATCC 19366</strain>
    </source>
</reference>
<keyword evidence="1" id="KW-0732">Signal</keyword>
<protein>
    <submittedName>
        <fullName evidence="4">PA14 domain-containing protein</fullName>
    </submittedName>
</protein>
<sequence length="1402" mass="152576">MKKTLLLFLFLPFFGFSQVDLVKWDAASNSNQFISTNIASTVTGQNVTSNGASLSYIYENDDSVFFQTGNWPTPADKGGEYDPAKYVQFAIKPNTNYKADLSTFTFECRSGSGKFRIKYSKDATFATGVKDLVAETASPSSWTTYSPSFSTEINPVLSTETVYIRIYSYSTYNTFEIKTGTKNTNIIPLLRGTITNFDSAKILAINDYVDTKKELAVNINPLNNDVKKENVTSLVISTPPSASTGTAIINPDKTITFNPTVGFTGSTTFNYTISNASETSTATVKITIADNTNNTLSLWNGASNSFNPVTNAYVDSNSPITATGASLNYQYQNTTTAFFQTGSWPNPSENGGSYDANKYIQFKINPDSNHQLTLKQFSFIYRGADGQKFQVRYSKDVNFATGVKALIPETNSATDWTNLSGTFSSDTNPVLTTETVYVRFYVYSTYNTFEIKNGNGNSEGPYITGTVKDVNTLTANDDFISTPINAAVVIPILANDVVGGSALQAITVTQPSNGTVTVNGTTNITFTPASNFTGTATFTYTLRNANSNYSSATVYVNGTAPLCTATPTPGINYWKGFVYTYTGNAPAATTYVGSIAEKSIFDRNVGESTITGDATVEANNFCGTAPSDKFFVRYLMQTNVATTETYSFNIGGDDGVRLYIDGNLVTMSPTNSWGDHSYIRYAAQYTLTAGTHNFALEYYENAQAARVSFSYGAIKGDTTFPFGDYKWNVYGFTLPDISLVAASYAGTYVDSNLSINTQTFWNKTKSPSYYSGWQGAPIDVDQFAITYKRQGFACGRYQIQLVNCDDVAEIYIDGTKIFTQNGYTTASTLINNGQTYPLNASSKVEVRLREDGGDANVAINFIDAPSVYDGSTNIIPTGSSIIVNNDLTLTGNLEVCSCTVAAGKTFTIPADLTLTVNENIVVNTNAKLVIKNNGSLVQTNNTATYTGSADSFQMERISTPMKNFDYTYWSSPVIGQKLKVLSPNTLGDKYMSYNGTSWAIENGNNVMKAGKGYIIRVPKPNSIYSNGKDYWTGTTYAQPVNFIGIPNNGIITGEALKAGSPQLIGNPYPSAIDADAFLSNANNSFLEGTIYFWTHNTKITKNKYTSDDYAAYNRLGGIATKAESSKTGGANTDAPLGKIAAGQSFFAVTKTAGNAYFNNSMRAVGNNSQFFKTASLEKHRVWLNLTNDEGAFKQTLIGYVDGATNDFDNDFDGAVFNQNAYVNFYSIYNESTLLSIQGRALPLDNSDVVPLGYSSTIAGDFTIAIDNADGDLASKSIFIEDKTLGTITNLSQTDYKFTTAIGTFNDRFVLRYTNKTLGTGDFESTAETVVVGVQNKTITINSSKENIDTVYIYDISGKLLYKKKQVDDKQLTIGNLGIGQQIILVKVILENEHINTVKSMFR</sequence>
<evidence type="ECO:0000313" key="4">
    <source>
        <dbReference type="EMBL" id="SHN22477.1"/>
    </source>
</evidence>
<evidence type="ECO:0000256" key="1">
    <source>
        <dbReference type="SAM" id="SignalP"/>
    </source>
</evidence>
<dbReference type="RefSeq" id="WP_073398367.1">
    <property type="nucleotide sequence ID" value="NZ_FRBX01000012.1"/>
</dbReference>
<organism evidence="3 6">
    <name type="scientific">Flavobacterium pectinovorum</name>
    <dbReference type="NCBI Taxonomy" id="29533"/>
    <lineage>
        <taxon>Bacteria</taxon>
        <taxon>Pseudomonadati</taxon>
        <taxon>Bacteroidota</taxon>
        <taxon>Flavobacteriia</taxon>
        <taxon>Flavobacteriales</taxon>
        <taxon>Flavobacteriaceae</taxon>
        <taxon>Flavobacterium</taxon>
    </lineage>
</organism>
<proteinExistence type="predicted"/>
<evidence type="ECO:0000313" key="5">
    <source>
        <dbReference type="Proteomes" id="UP000184216"/>
    </source>
</evidence>
<evidence type="ECO:0000313" key="6">
    <source>
        <dbReference type="Proteomes" id="UP000198431"/>
    </source>
</evidence>
<accession>A0AB36NWS4</accession>
<evidence type="ECO:0000259" key="2">
    <source>
        <dbReference type="PROSITE" id="PS51820"/>
    </source>
</evidence>
<dbReference type="SUPFAM" id="SSF56988">
    <property type="entry name" value="Anthrax protective antigen"/>
    <property type="match status" value="1"/>
</dbReference>
<evidence type="ECO:0000313" key="3">
    <source>
        <dbReference type="EMBL" id="OXA99346.1"/>
    </source>
</evidence>
<reference evidence="4 5" key="2">
    <citation type="submission" date="2016-11" db="EMBL/GenBank/DDBJ databases">
        <authorList>
            <person name="Varghese N."/>
            <person name="Submissions S."/>
        </authorList>
    </citation>
    <scope>NUCLEOTIDE SEQUENCE [LARGE SCALE GENOMIC DNA]</scope>
    <source>
        <strain evidence="4 5">DSM 6368</strain>
    </source>
</reference>
<dbReference type="Proteomes" id="UP000184216">
    <property type="component" value="Unassembled WGS sequence"/>
</dbReference>
<dbReference type="Proteomes" id="UP000198431">
    <property type="component" value="Unassembled WGS sequence"/>
</dbReference>
<dbReference type="Pfam" id="PF17963">
    <property type="entry name" value="Big_9"/>
    <property type="match status" value="2"/>
</dbReference>
<dbReference type="Gene3D" id="2.60.40.3440">
    <property type="match status" value="2"/>
</dbReference>
<dbReference type="EMBL" id="MUHB01000029">
    <property type="protein sequence ID" value="OXA99346.1"/>
    <property type="molecule type" value="Genomic_DNA"/>
</dbReference>
<dbReference type="EMBL" id="FRBX01000012">
    <property type="protein sequence ID" value="SHN22477.1"/>
    <property type="molecule type" value="Genomic_DNA"/>
</dbReference>
<feature type="signal peptide" evidence="1">
    <location>
        <begin position="1"/>
        <end position="19"/>
    </location>
</feature>
<feature type="domain" description="PA14" evidence="2">
    <location>
        <begin position="572"/>
        <end position="727"/>
    </location>
</feature>
<dbReference type="Gene3D" id="3.90.182.10">
    <property type="entry name" value="Toxin - Anthrax Protective Antigen,domain 1"/>
    <property type="match status" value="1"/>
</dbReference>